<organism evidence="2 3">
    <name type="scientific">Trichuris suis</name>
    <name type="common">pig whipworm</name>
    <dbReference type="NCBI Taxonomy" id="68888"/>
    <lineage>
        <taxon>Eukaryota</taxon>
        <taxon>Metazoa</taxon>
        <taxon>Ecdysozoa</taxon>
        <taxon>Nematoda</taxon>
        <taxon>Enoplea</taxon>
        <taxon>Dorylaimia</taxon>
        <taxon>Trichinellida</taxon>
        <taxon>Trichuridae</taxon>
        <taxon>Trichuris</taxon>
    </lineage>
</organism>
<reference evidence="2 3" key="1">
    <citation type="journal article" date="2014" name="Nat. Genet.">
        <title>Genome and transcriptome of the porcine whipworm Trichuris suis.</title>
        <authorList>
            <person name="Jex A.R."/>
            <person name="Nejsum P."/>
            <person name="Schwarz E.M."/>
            <person name="Hu L."/>
            <person name="Young N.D."/>
            <person name="Hall R.S."/>
            <person name="Korhonen P.K."/>
            <person name="Liao S."/>
            <person name="Thamsborg S."/>
            <person name="Xia J."/>
            <person name="Xu P."/>
            <person name="Wang S."/>
            <person name="Scheerlinck J.P."/>
            <person name="Hofmann A."/>
            <person name="Sternberg P.W."/>
            <person name="Wang J."/>
            <person name="Gasser R.B."/>
        </authorList>
    </citation>
    <scope>NUCLEOTIDE SEQUENCE [LARGE SCALE GENOMIC DNA]</scope>
    <source>
        <strain evidence="2">DCEP-RM93M</strain>
    </source>
</reference>
<protein>
    <submittedName>
        <fullName evidence="2">Uncharacterized protein</fullName>
    </submittedName>
</protein>
<dbReference type="EMBL" id="KL363405">
    <property type="protein sequence ID" value="KFD45989.1"/>
    <property type="molecule type" value="Genomic_DNA"/>
</dbReference>
<evidence type="ECO:0000313" key="3">
    <source>
        <dbReference type="Proteomes" id="UP000030764"/>
    </source>
</evidence>
<sequence length="68" mass="8035">MTVRPLRWVLEYRQMGWEGRHPVESHQPQGRVVLLLFSYFADDQWIDVHVSLPLRVPPRTTVEILLAV</sequence>
<dbReference type="Proteomes" id="UP000030764">
    <property type="component" value="Unassembled WGS sequence"/>
</dbReference>
<gene>
    <name evidence="1" type="ORF">M513_13143</name>
    <name evidence="2" type="ORF">M513_13145</name>
</gene>
<dbReference type="EMBL" id="KL363405">
    <property type="protein sequence ID" value="KFD45987.1"/>
    <property type="molecule type" value="Genomic_DNA"/>
</dbReference>
<evidence type="ECO:0000313" key="2">
    <source>
        <dbReference type="EMBL" id="KFD45989.1"/>
    </source>
</evidence>
<name>A0A085LLZ3_9BILA</name>
<keyword evidence="3" id="KW-1185">Reference proteome</keyword>
<dbReference type="AlphaFoldDB" id="A0A085LLZ3"/>
<evidence type="ECO:0000313" key="1">
    <source>
        <dbReference type="EMBL" id="KFD45987.1"/>
    </source>
</evidence>
<proteinExistence type="predicted"/>
<accession>A0A085LLZ3</accession>